<keyword evidence="7" id="KW-0675">Receptor</keyword>
<evidence type="ECO:0000313" key="14">
    <source>
        <dbReference type="Proteomes" id="UP000663870"/>
    </source>
</evidence>
<evidence type="ECO:0000259" key="11">
    <source>
        <dbReference type="PROSITE" id="PS50262"/>
    </source>
</evidence>
<dbReference type="InterPro" id="IPR017452">
    <property type="entry name" value="GPCR_Rhodpsn_7TM"/>
</dbReference>
<keyword evidence="6" id="KW-1015">Disulfide bond</keyword>
<evidence type="ECO:0000256" key="2">
    <source>
        <dbReference type="ARBA" id="ARBA00022692"/>
    </source>
</evidence>
<comment type="subcellular location">
    <subcellularLocation>
        <location evidence="1">Membrane</location>
        <topology evidence="1">Multi-pass membrane protein</topology>
    </subcellularLocation>
</comment>
<protein>
    <recommendedName>
        <fullName evidence="11">G-protein coupled receptors family 1 profile domain-containing protein</fullName>
    </recommendedName>
</protein>
<dbReference type="CDD" id="cd00637">
    <property type="entry name" value="7tm_classA_rhodopsin-like"/>
    <property type="match status" value="1"/>
</dbReference>
<evidence type="ECO:0000256" key="10">
    <source>
        <dbReference type="SAM" id="Phobius"/>
    </source>
</evidence>
<sequence length="283" mass="33219">MVNSLRIFPVLGVVILIIIILFAFIYSIPIIFIRRFHQHNNILTLNICLVTIFCCCSWIFVHVTFTIDNPYTTVGKMNFVFNIIAMIFTIQVPCSFVAVSIHRCCSIVYYTKSFFKTKQWIILCIGSQWLLGFILSIPDFIRIHMSNGDALWPKVYALVNMMIIPSIIYFVTNILIYYHVRSSSRRIQPQTNIHNIQQIKISHRDIYLLRHMILMFCIFVAGWAPIYILPIINHFTYIILLAYGISTIWCELALLINILDLFLYNHKLRKYLKSICLECFTKL</sequence>
<evidence type="ECO:0000256" key="1">
    <source>
        <dbReference type="ARBA" id="ARBA00004141"/>
    </source>
</evidence>
<evidence type="ECO:0000256" key="4">
    <source>
        <dbReference type="ARBA" id="ARBA00023040"/>
    </source>
</evidence>
<keyword evidence="4" id="KW-0297">G-protein coupled receptor</keyword>
<keyword evidence="9" id="KW-0807">Transducer</keyword>
<feature type="transmembrane region" description="Helical" evidence="10">
    <location>
        <begin position="235"/>
        <end position="263"/>
    </location>
</feature>
<evidence type="ECO:0000256" key="6">
    <source>
        <dbReference type="ARBA" id="ARBA00023157"/>
    </source>
</evidence>
<evidence type="ECO:0000313" key="13">
    <source>
        <dbReference type="EMBL" id="CAF1142540.1"/>
    </source>
</evidence>
<dbReference type="EMBL" id="CAJNOH010000291">
    <property type="protein sequence ID" value="CAF0986971.1"/>
    <property type="molecule type" value="Genomic_DNA"/>
</dbReference>
<feature type="transmembrane region" description="Helical" evidence="10">
    <location>
        <begin position="120"/>
        <end position="137"/>
    </location>
</feature>
<organism evidence="13 14">
    <name type="scientific">Rotaria sordida</name>
    <dbReference type="NCBI Taxonomy" id="392033"/>
    <lineage>
        <taxon>Eukaryota</taxon>
        <taxon>Metazoa</taxon>
        <taxon>Spiralia</taxon>
        <taxon>Gnathifera</taxon>
        <taxon>Rotifera</taxon>
        <taxon>Eurotatoria</taxon>
        <taxon>Bdelloidea</taxon>
        <taxon>Philodinida</taxon>
        <taxon>Philodinidae</taxon>
        <taxon>Rotaria</taxon>
    </lineage>
</organism>
<feature type="transmembrane region" description="Helical" evidence="10">
    <location>
        <begin position="157"/>
        <end position="178"/>
    </location>
</feature>
<evidence type="ECO:0000313" key="12">
    <source>
        <dbReference type="EMBL" id="CAF0986971.1"/>
    </source>
</evidence>
<dbReference type="EMBL" id="CAJNOL010000624">
    <property type="protein sequence ID" value="CAF1142540.1"/>
    <property type="molecule type" value="Genomic_DNA"/>
</dbReference>
<dbReference type="AlphaFoldDB" id="A0A814SAN4"/>
<dbReference type="PANTHER" id="PTHR24238:SF74">
    <property type="entry name" value="PROKINETICIN RECEPTOR 2"/>
    <property type="match status" value="1"/>
</dbReference>
<keyword evidence="14" id="KW-1185">Reference proteome</keyword>
<gene>
    <name evidence="13" type="ORF">JXQ802_LOCUS21293</name>
    <name evidence="12" type="ORF">PYM288_LOCUS13912</name>
</gene>
<keyword evidence="5 10" id="KW-0472">Membrane</keyword>
<evidence type="ECO:0000256" key="8">
    <source>
        <dbReference type="ARBA" id="ARBA00023180"/>
    </source>
</evidence>
<reference evidence="13" key="1">
    <citation type="submission" date="2021-02" db="EMBL/GenBank/DDBJ databases">
        <authorList>
            <person name="Nowell W R."/>
        </authorList>
    </citation>
    <scope>NUCLEOTIDE SEQUENCE</scope>
</reference>
<accession>A0A814SAN4</accession>
<keyword evidence="8" id="KW-0325">Glycoprotein</keyword>
<dbReference type="Gene3D" id="1.20.1070.10">
    <property type="entry name" value="Rhodopsin 7-helix transmembrane proteins"/>
    <property type="match status" value="1"/>
</dbReference>
<feature type="transmembrane region" description="Helical" evidence="10">
    <location>
        <begin position="207"/>
        <end position="229"/>
    </location>
</feature>
<dbReference type="PROSITE" id="PS50262">
    <property type="entry name" value="G_PROTEIN_RECEP_F1_2"/>
    <property type="match status" value="1"/>
</dbReference>
<dbReference type="Proteomes" id="UP000663854">
    <property type="component" value="Unassembled WGS sequence"/>
</dbReference>
<comment type="caution">
    <text evidence="13">The sequence shown here is derived from an EMBL/GenBank/DDBJ whole genome shotgun (WGS) entry which is preliminary data.</text>
</comment>
<evidence type="ECO:0000256" key="9">
    <source>
        <dbReference type="ARBA" id="ARBA00023224"/>
    </source>
</evidence>
<feature type="transmembrane region" description="Helical" evidence="10">
    <location>
        <begin position="79"/>
        <end position="99"/>
    </location>
</feature>
<dbReference type="GO" id="GO:0005886">
    <property type="term" value="C:plasma membrane"/>
    <property type="evidence" value="ECO:0007669"/>
    <property type="project" value="TreeGrafter"/>
</dbReference>
<evidence type="ECO:0000256" key="7">
    <source>
        <dbReference type="ARBA" id="ARBA00023170"/>
    </source>
</evidence>
<dbReference type="Proteomes" id="UP000663870">
    <property type="component" value="Unassembled WGS sequence"/>
</dbReference>
<dbReference type="PANTHER" id="PTHR24238">
    <property type="entry name" value="G-PROTEIN COUPLED RECEPTOR"/>
    <property type="match status" value="1"/>
</dbReference>
<keyword evidence="2 10" id="KW-0812">Transmembrane</keyword>
<name>A0A814SAN4_9BILA</name>
<keyword evidence="3 10" id="KW-1133">Transmembrane helix</keyword>
<evidence type="ECO:0000256" key="3">
    <source>
        <dbReference type="ARBA" id="ARBA00022989"/>
    </source>
</evidence>
<dbReference type="GO" id="GO:0008188">
    <property type="term" value="F:neuropeptide receptor activity"/>
    <property type="evidence" value="ECO:0007669"/>
    <property type="project" value="TreeGrafter"/>
</dbReference>
<evidence type="ECO:0000256" key="5">
    <source>
        <dbReference type="ARBA" id="ARBA00023136"/>
    </source>
</evidence>
<proteinExistence type="predicted"/>
<feature type="transmembrane region" description="Helical" evidence="10">
    <location>
        <begin position="45"/>
        <end position="67"/>
    </location>
</feature>
<dbReference type="SUPFAM" id="SSF81321">
    <property type="entry name" value="Family A G protein-coupled receptor-like"/>
    <property type="match status" value="1"/>
</dbReference>
<feature type="domain" description="G-protein coupled receptors family 1 profile" evidence="11">
    <location>
        <begin position="12"/>
        <end position="264"/>
    </location>
</feature>
<feature type="transmembrane region" description="Helical" evidence="10">
    <location>
        <begin position="6"/>
        <end position="33"/>
    </location>
</feature>